<dbReference type="OrthoDB" id="301016at2759"/>
<feature type="region of interest" description="Disordered" evidence="2">
    <location>
        <begin position="346"/>
        <end position="371"/>
    </location>
</feature>
<dbReference type="PANTHER" id="PTHR34894">
    <property type="entry name" value="SAM-DEPENDENT METHYLTRANSFERASE RSMI, CONSERVED SITE"/>
    <property type="match status" value="1"/>
</dbReference>
<dbReference type="AlphaFoldDB" id="A0A8S1LL84"/>
<dbReference type="Proteomes" id="UP000692954">
    <property type="component" value="Unassembled WGS sequence"/>
</dbReference>
<dbReference type="InterPro" id="IPR018247">
    <property type="entry name" value="EF_Hand_1_Ca_BS"/>
</dbReference>
<organism evidence="3 4">
    <name type="scientific">Paramecium sonneborni</name>
    <dbReference type="NCBI Taxonomy" id="65129"/>
    <lineage>
        <taxon>Eukaryota</taxon>
        <taxon>Sar</taxon>
        <taxon>Alveolata</taxon>
        <taxon>Ciliophora</taxon>
        <taxon>Intramacronucleata</taxon>
        <taxon>Oligohymenophorea</taxon>
        <taxon>Peniculida</taxon>
        <taxon>Parameciidae</taxon>
        <taxon>Paramecium</taxon>
    </lineage>
</organism>
<sequence length="1017" mass="120010">MDVSRPMTTPTKSIFSDYLQRQSQSQSRLHLRTLGESKNEETKKILSDFVEQSKQRQQTSQFLNSRQRSSQEMLQSIVSHSSSTNKFYVPFKSDFAKRKNNSLGCIEKVGSTSRIGNRRQQIIQTEQFFQSQITPLNRLEYLDKMQDFITEILTEEFKEISSLFTTFMKQYQLFIDDYQLKLSIKEQQLELNNLTEFERMSSKYSKTSQEFENQIKLLNQNEEQYKIDIHKLRTEILDQGRKFKDLRQRYELKQREIEIKNKKIKTLECDIQSQQKKIQYYENKLQQTFGKEQMTDIKQSYQENFQKKNSTSNVNIQQIASNNNLIPYRNSIKKVSIVTILNQPNNQPPDLLKKKSTTQKSDSSIEQLEEEVEEQDKLNQIELNYDRIIEYRTSEAQVEYDLLDMYCKTLDTQTELTMIGVNYDSLKQDNLENAIKYTEFIQDVNNKGESKSDQNLDKMLDLLLKDAEDTAKLNGIQNIDTKIQSNKRLSVLGGVSKDSINFDDSSLQIQKIKQKKEQQIKQLNSFFNYSKTRLAELSDDIDQKKISIVSLQFQNENLSNQIKQLQDEVQKLKIQSIDDRIMIQDLKIKQENSSNLQHINIEQSLISSQPSYQHNEHKQTKQQQQVKKGIKNRTPQLGQKVTISYDFQKNQSKLLIDKIKAKNMQKFTNFLPLKAVLKYINTLYFDKIHNQKEQKQLKDQDMSAFIYNYYMQQFGYTKVTEQRFMILVLSIKKNIKLVRVNVFAKFMGLFEENSNYSANEQQRYLEALEYVTNQQNLGITIKDNESESRYFIPYVRALSYLSQLQQYNFSQEEFNYLKSEFEELKENDPKGQNKLGIIDFDLMMIRVLQIFRNNVEKTKAYVINAFAASDLDGNGMCNIDEWLLLNRHIEGEKYDEDKLVDAFEENADLIIEEEKNLSFETFSILCMSLELFSDSAQNKFLKVRNNQDAQIRFQQLQAMWPEEFTKCLQKLSASELEEQEKQKWNTILNVLNDKILSNPQQNKPLLIAHKIFIEEIK</sequence>
<dbReference type="PROSITE" id="PS00018">
    <property type="entry name" value="EF_HAND_1"/>
    <property type="match status" value="1"/>
</dbReference>
<name>A0A8S1LL84_9CILI</name>
<dbReference type="EMBL" id="CAJJDN010000020">
    <property type="protein sequence ID" value="CAD8065346.1"/>
    <property type="molecule type" value="Genomic_DNA"/>
</dbReference>
<keyword evidence="4" id="KW-1185">Reference proteome</keyword>
<feature type="coiled-coil region" evidence="1">
    <location>
        <begin position="208"/>
        <end position="284"/>
    </location>
</feature>
<accession>A0A8S1LL84</accession>
<feature type="region of interest" description="Disordered" evidence="2">
    <location>
        <begin position="610"/>
        <end position="631"/>
    </location>
</feature>
<keyword evidence="1" id="KW-0175">Coiled coil</keyword>
<proteinExistence type="predicted"/>
<evidence type="ECO:0008006" key="5">
    <source>
        <dbReference type="Google" id="ProtNLM"/>
    </source>
</evidence>
<dbReference type="PANTHER" id="PTHR34894:SF5">
    <property type="entry name" value="EF-HAND DOMAIN-CONTAINING PROTEIN"/>
    <property type="match status" value="1"/>
</dbReference>
<gene>
    <name evidence="3" type="ORF">PSON_ATCC_30995.1.T0200161</name>
</gene>
<evidence type="ECO:0000313" key="3">
    <source>
        <dbReference type="EMBL" id="CAD8065346.1"/>
    </source>
</evidence>
<evidence type="ECO:0000256" key="1">
    <source>
        <dbReference type="SAM" id="Coils"/>
    </source>
</evidence>
<evidence type="ECO:0000313" key="4">
    <source>
        <dbReference type="Proteomes" id="UP000692954"/>
    </source>
</evidence>
<reference evidence="3" key="1">
    <citation type="submission" date="2021-01" db="EMBL/GenBank/DDBJ databases">
        <authorList>
            <consortium name="Genoscope - CEA"/>
            <person name="William W."/>
        </authorList>
    </citation>
    <scope>NUCLEOTIDE SEQUENCE</scope>
</reference>
<evidence type="ECO:0000256" key="2">
    <source>
        <dbReference type="SAM" id="MobiDB-lite"/>
    </source>
</evidence>
<feature type="coiled-coil region" evidence="1">
    <location>
        <begin position="548"/>
        <end position="575"/>
    </location>
</feature>
<comment type="caution">
    <text evidence="3">The sequence shown here is derived from an EMBL/GenBank/DDBJ whole genome shotgun (WGS) entry which is preliminary data.</text>
</comment>
<protein>
    <recommendedName>
        <fullName evidence="5">EF-hand domain-containing protein</fullName>
    </recommendedName>
</protein>